<protein>
    <submittedName>
        <fullName evidence="2">Uncharacterized protein</fullName>
    </submittedName>
</protein>
<name>A0A067JUA0_JATCU</name>
<feature type="compositionally biased region" description="Polar residues" evidence="1">
    <location>
        <begin position="1"/>
        <end position="14"/>
    </location>
</feature>
<evidence type="ECO:0000256" key="1">
    <source>
        <dbReference type="SAM" id="MobiDB-lite"/>
    </source>
</evidence>
<dbReference type="AlphaFoldDB" id="A0A067JUA0"/>
<evidence type="ECO:0000313" key="3">
    <source>
        <dbReference type="Proteomes" id="UP000027138"/>
    </source>
</evidence>
<dbReference type="EMBL" id="KK914832">
    <property type="protein sequence ID" value="KDP27472.1"/>
    <property type="molecule type" value="Genomic_DNA"/>
</dbReference>
<sequence>MQQRLPAGLNNSGDDSAKGRRRSSRLYPAAGVDLQVHHDRQCGEGCGGRSGQTNHYLLKMTLYSASTNDFEHFGVRIAKFWVAWDFPATLHDDDGSGGAAILRQSTKRQNLPLLA</sequence>
<gene>
    <name evidence="2" type="ORF">JCGZ_20128</name>
</gene>
<reference evidence="2 3" key="1">
    <citation type="journal article" date="2014" name="PLoS ONE">
        <title>Global Analysis of Gene Expression Profiles in Physic Nut (Jatropha curcas L.) Seedlings Exposed to Salt Stress.</title>
        <authorList>
            <person name="Zhang L."/>
            <person name="Zhang C."/>
            <person name="Wu P."/>
            <person name="Chen Y."/>
            <person name="Li M."/>
            <person name="Jiang H."/>
            <person name="Wu G."/>
        </authorList>
    </citation>
    <scope>NUCLEOTIDE SEQUENCE [LARGE SCALE GENOMIC DNA]</scope>
    <source>
        <strain evidence="3">cv. GZQX0401</strain>
        <tissue evidence="2">Young leaves</tissue>
    </source>
</reference>
<dbReference type="Proteomes" id="UP000027138">
    <property type="component" value="Unassembled WGS sequence"/>
</dbReference>
<accession>A0A067JUA0</accession>
<feature type="region of interest" description="Disordered" evidence="1">
    <location>
        <begin position="1"/>
        <end position="24"/>
    </location>
</feature>
<evidence type="ECO:0000313" key="2">
    <source>
        <dbReference type="EMBL" id="KDP27472.1"/>
    </source>
</evidence>
<proteinExistence type="predicted"/>
<organism evidence="2 3">
    <name type="scientific">Jatropha curcas</name>
    <name type="common">Barbados nut</name>
    <dbReference type="NCBI Taxonomy" id="180498"/>
    <lineage>
        <taxon>Eukaryota</taxon>
        <taxon>Viridiplantae</taxon>
        <taxon>Streptophyta</taxon>
        <taxon>Embryophyta</taxon>
        <taxon>Tracheophyta</taxon>
        <taxon>Spermatophyta</taxon>
        <taxon>Magnoliopsida</taxon>
        <taxon>eudicotyledons</taxon>
        <taxon>Gunneridae</taxon>
        <taxon>Pentapetalae</taxon>
        <taxon>rosids</taxon>
        <taxon>fabids</taxon>
        <taxon>Malpighiales</taxon>
        <taxon>Euphorbiaceae</taxon>
        <taxon>Crotonoideae</taxon>
        <taxon>Jatropheae</taxon>
        <taxon>Jatropha</taxon>
    </lineage>
</organism>
<keyword evidence="3" id="KW-1185">Reference proteome</keyword>